<comment type="caution">
    <text evidence="2">The sequence shown here is derived from an EMBL/GenBank/DDBJ whole genome shotgun (WGS) entry which is preliminary data.</text>
</comment>
<dbReference type="InterPro" id="IPR002737">
    <property type="entry name" value="MEMO1_fam"/>
</dbReference>
<proteinExistence type="inferred from homology"/>
<reference evidence="2" key="1">
    <citation type="journal article" date="2014" name="Front. Microbiol.">
        <title>High frequency of phylogenetically diverse reductive dehalogenase-homologous genes in deep subseafloor sedimentary metagenomes.</title>
        <authorList>
            <person name="Kawai M."/>
            <person name="Futagami T."/>
            <person name="Toyoda A."/>
            <person name="Takaki Y."/>
            <person name="Nishi S."/>
            <person name="Hori S."/>
            <person name="Arai W."/>
            <person name="Tsubouchi T."/>
            <person name="Morono Y."/>
            <person name="Uchiyama I."/>
            <person name="Ito T."/>
            <person name="Fujiyama A."/>
            <person name="Inagaki F."/>
            <person name="Takami H."/>
        </authorList>
    </citation>
    <scope>NUCLEOTIDE SEQUENCE</scope>
    <source>
        <strain evidence="2">Expedition CK06-06</strain>
    </source>
</reference>
<dbReference type="AlphaFoldDB" id="X1LD79"/>
<protein>
    <recommendedName>
        <fullName evidence="3">AmmeMemoRadiSam system protein B</fullName>
    </recommendedName>
</protein>
<dbReference type="NCBIfam" id="TIGR04336">
    <property type="entry name" value="AmmeMemoSam_B"/>
    <property type="match status" value="1"/>
</dbReference>
<dbReference type="Gene3D" id="3.40.830.10">
    <property type="entry name" value="LigB-like"/>
    <property type="match status" value="1"/>
</dbReference>
<name>X1LD79_9ZZZZ</name>
<sequence length="294" mass="32678">MAVAGGFYPRYEPDLISIIEESFLDKNFGVGKPFKCENQESRTIYGGISPHAGYVYSAACASFTFFNLFREKIPDTVIVLGTTHTGYSGIALLEEGFWETPLGDIEIDSELGKKIAENSNAIKIDQSAYLGFPHSREHNIEVQLPFIVYCSANKSKLVPITIGSMNFEVLKNIAIDIATVIKSENKDIVVIASSDMTHKQPRDIMNPKKDLEEMRVKDQKVMDSFKENNPEKVFNHARATTMCGPQTITTLMLICNNLDVKTPEVLKYYTSYAKGGGTGSCEYSVGYFSGIMKI</sequence>
<dbReference type="Pfam" id="PF01875">
    <property type="entry name" value="Memo"/>
    <property type="match status" value="1"/>
</dbReference>
<organism evidence="2">
    <name type="scientific">marine sediment metagenome</name>
    <dbReference type="NCBI Taxonomy" id="412755"/>
    <lineage>
        <taxon>unclassified sequences</taxon>
        <taxon>metagenomes</taxon>
        <taxon>ecological metagenomes</taxon>
    </lineage>
</organism>
<evidence type="ECO:0000256" key="1">
    <source>
        <dbReference type="ARBA" id="ARBA00006315"/>
    </source>
</evidence>
<dbReference type="CDD" id="cd07361">
    <property type="entry name" value="MEMO_like"/>
    <property type="match status" value="1"/>
</dbReference>
<evidence type="ECO:0008006" key="3">
    <source>
        <dbReference type="Google" id="ProtNLM"/>
    </source>
</evidence>
<gene>
    <name evidence="2" type="ORF">S06H3_16526</name>
</gene>
<dbReference type="EMBL" id="BARV01008180">
    <property type="protein sequence ID" value="GAI17048.1"/>
    <property type="molecule type" value="Genomic_DNA"/>
</dbReference>
<comment type="similarity">
    <text evidence="1">Belongs to the MEMO1 family.</text>
</comment>
<dbReference type="PANTHER" id="PTHR11060:SF0">
    <property type="entry name" value="PROTEIN MEMO1"/>
    <property type="match status" value="1"/>
</dbReference>
<evidence type="ECO:0000313" key="2">
    <source>
        <dbReference type="EMBL" id="GAI17048.1"/>
    </source>
</evidence>
<dbReference type="PANTHER" id="PTHR11060">
    <property type="entry name" value="PROTEIN MEMO1"/>
    <property type="match status" value="1"/>
</dbReference>
<accession>X1LD79</accession>
<dbReference type="SUPFAM" id="SSF53213">
    <property type="entry name" value="LigB-like"/>
    <property type="match status" value="1"/>
</dbReference>